<organism evidence="1 2">
    <name type="scientific">Auriscalpium vulgare</name>
    <dbReference type="NCBI Taxonomy" id="40419"/>
    <lineage>
        <taxon>Eukaryota</taxon>
        <taxon>Fungi</taxon>
        <taxon>Dikarya</taxon>
        <taxon>Basidiomycota</taxon>
        <taxon>Agaricomycotina</taxon>
        <taxon>Agaricomycetes</taxon>
        <taxon>Russulales</taxon>
        <taxon>Auriscalpiaceae</taxon>
        <taxon>Auriscalpium</taxon>
    </lineage>
</organism>
<protein>
    <submittedName>
        <fullName evidence="1">Uncharacterized protein</fullName>
    </submittedName>
</protein>
<dbReference type="EMBL" id="MU276327">
    <property type="protein sequence ID" value="KAI0039282.1"/>
    <property type="molecule type" value="Genomic_DNA"/>
</dbReference>
<name>A0ACB8R5Y3_9AGAM</name>
<accession>A0ACB8R5Y3</accession>
<evidence type="ECO:0000313" key="1">
    <source>
        <dbReference type="EMBL" id="KAI0039282.1"/>
    </source>
</evidence>
<gene>
    <name evidence="1" type="ORF">FA95DRAFT_1504372</name>
</gene>
<proteinExistence type="predicted"/>
<reference evidence="1" key="1">
    <citation type="submission" date="2021-02" db="EMBL/GenBank/DDBJ databases">
        <authorList>
            <consortium name="DOE Joint Genome Institute"/>
            <person name="Ahrendt S."/>
            <person name="Looney B.P."/>
            <person name="Miyauchi S."/>
            <person name="Morin E."/>
            <person name="Drula E."/>
            <person name="Courty P.E."/>
            <person name="Chicoki N."/>
            <person name="Fauchery L."/>
            <person name="Kohler A."/>
            <person name="Kuo A."/>
            <person name="Labutti K."/>
            <person name="Pangilinan J."/>
            <person name="Lipzen A."/>
            <person name="Riley R."/>
            <person name="Andreopoulos W."/>
            <person name="He G."/>
            <person name="Johnson J."/>
            <person name="Barry K.W."/>
            <person name="Grigoriev I.V."/>
            <person name="Nagy L."/>
            <person name="Hibbett D."/>
            <person name="Henrissat B."/>
            <person name="Matheny P.B."/>
            <person name="Labbe J."/>
            <person name="Martin F."/>
        </authorList>
    </citation>
    <scope>NUCLEOTIDE SEQUENCE</scope>
    <source>
        <strain evidence="1">FP105234-sp</strain>
    </source>
</reference>
<reference evidence="1" key="2">
    <citation type="journal article" date="2022" name="New Phytol.">
        <title>Evolutionary transition to the ectomycorrhizal habit in the genomes of a hyperdiverse lineage of mushroom-forming fungi.</title>
        <authorList>
            <person name="Looney B."/>
            <person name="Miyauchi S."/>
            <person name="Morin E."/>
            <person name="Drula E."/>
            <person name="Courty P.E."/>
            <person name="Kohler A."/>
            <person name="Kuo A."/>
            <person name="LaButti K."/>
            <person name="Pangilinan J."/>
            <person name="Lipzen A."/>
            <person name="Riley R."/>
            <person name="Andreopoulos W."/>
            <person name="He G."/>
            <person name="Johnson J."/>
            <person name="Nolan M."/>
            <person name="Tritt A."/>
            <person name="Barry K.W."/>
            <person name="Grigoriev I.V."/>
            <person name="Nagy L.G."/>
            <person name="Hibbett D."/>
            <person name="Henrissat B."/>
            <person name="Matheny P.B."/>
            <person name="Labbe J."/>
            <person name="Martin F.M."/>
        </authorList>
    </citation>
    <scope>NUCLEOTIDE SEQUENCE</scope>
    <source>
        <strain evidence="1">FP105234-sp</strain>
    </source>
</reference>
<comment type="caution">
    <text evidence="1">The sequence shown here is derived from an EMBL/GenBank/DDBJ whole genome shotgun (WGS) entry which is preliminary data.</text>
</comment>
<evidence type="ECO:0000313" key="2">
    <source>
        <dbReference type="Proteomes" id="UP000814033"/>
    </source>
</evidence>
<dbReference type="Proteomes" id="UP000814033">
    <property type="component" value="Unassembled WGS sequence"/>
</dbReference>
<sequence>MDGPPDNAEDEDEGQIPAQELAALALEGEPAIHASRVRPAAPVDDHPDAEADEPAGPAEAPSDQTLWVDPYVVAFPGGMAGAPVGQDAHSGYNEYGQDLAQDQGNEYHPFPNKMAWEIARWAKLRGPTSTALTDLLTIEGVADALNLPFKNANELNSIIDHQLPRRPTFKHDRIEVGGEKFDFYYRDALECIKALYGDPEFAPYMTFAPERHYSDQDQTIRVYNQMNTGKWWWRVQRALERMQAGATVVPLIVSTDATQLTQFCNKSAYPIYLTIGNIPKEIRRKPSRRAQILLGYLPTSRLTHIKNKDTRRLALANMFHACMRKILRALVDAGLHGVQMASGDGVIRRCHPILACYVGDYPEQCRVVGCRNMQCPKACITEPGDLGEWMQFDKRNMEDILHALDAADQGPVAYLEACKLIGIKPINNPFWKDLPFINIYESITPDVLHQQYQGMVKHVIAWIKKAFGEAEIDARFARMPPNHNLRLFSSGISHMSRVSGQEHKDICRVLLGVIVDLPLPNHASTAPLVRAVRALLDFVYVAQYPTHSTTTLEYLDNALARFHADKEAFYLAGAVQSFELPKLHSMLHYSDSIKLFGTTDNYNTEYSERLHIDLAKDAYRATNHKDEYPQMTTWLLRREKIMRHALFIKWRFSGMPAIGELEPAEIPCHLRIKLTQHPTVKAVSFANVATRYGAEHFRNALARYITQWNHPTWASARVNRVAAGYMFSFASVAAFHKVKFWHPDAQGRDDVPQMLDCIYARPRYRDTQGRLQEGRFDTALVDDRQVDEDESPIHGFRAVQVRIVFSMSKTAVETSFTSEDPARKPPEHFAYVEWFTRFRPAADANHDMYRVSRAVEGGRRVVSIVPVSRLQRSVHMVPVFGPAAPRDWKSSNVLDGAAQFYLNCFTDRTTYFTLY</sequence>
<keyword evidence="2" id="KW-1185">Reference proteome</keyword>